<dbReference type="Proteomes" id="UP000298030">
    <property type="component" value="Unassembled WGS sequence"/>
</dbReference>
<comment type="caution">
    <text evidence="2">The sequence shown here is derived from an EMBL/GenBank/DDBJ whole genome shotgun (WGS) entry which is preliminary data.</text>
</comment>
<feature type="region of interest" description="Disordered" evidence="1">
    <location>
        <begin position="240"/>
        <end position="295"/>
    </location>
</feature>
<feature type="compositionally biased region" description="Low complexity" evidence="1">
    <location>
        <begin position="203"/>
        <end position="227"/>
    </location>
</feature>
<evidence type="ECO:0000256" key="1">
    <source>
        <dbReference type="SAM" id="MobiDB-lite"/>
    </source>
</evidence>
<organism evidence="2 3">
    <name type="scientific">Coprinellus micaceus</name>
    <name type="common">Glistening ink-cap mushroom</name>
    <name type="synonym">Coprinus micaceus</name>
    <dbReference type="NCBI Taxonomy" id="71717"/>
    <lineage>
        <taxon>Eukaryota</taxon>
        <taxon>Fungi</taxon>
        <taxon>Dikarya</taxon>
        <taxon>Basidiomycota</taxon>
        <taxon>Agaricomycotina</taxon>
        <taxon>Agaricomycetes</taxon>
        <taxon>Agaricomycetidae</taxon>
        <taxon>Agaricales</taxon>
        <taxon>Agaricineae</taxon>
        <taxon>Psathyrellaceae</taxon>
        <taxon>Coprinellus</taxon>
    </lineage>
</organism>
<feature type="region of interest" description="Disordered" evidence="1">
    <location>
        <begin position="51"/>
        <end position="227"/>
    </location>
</feature>
<feature type="compositionally biased region" description="Pro residues" evidence="1">
    <location>
        <begin position="153"/>
        <end position="166"/>
    </location>
</feature>
<evidence type="ECO:0000313" key="2">
    <source>
        <dbReference type="EMBL" id="TEB34248.1"/>
    </source>
</evidence>
<feature type="compositionally biased region" description="Basic and acidic residues" evidence="1">
    <location>
        <begin position="280"/>
        <end position="295"/>
    </location>
</feature>
<evidence type="ECO:0000313" key="3">
    <source>
        <dbReference type="Proteomes" id="UP000298030"/>
    </source>
</evidence>
<sequence>GRGRVFDWALSFVFPTIWVLSFTSSASTLRRSRLGPLVVPLSSLQVFVSSLHPPRPSNQRPTQRCLSPDAPRSPPSTASTCPSWPPPALPLPPSHSRRPHSSLPTAEAPPSSPQRAQRTGRRPGRLHPRRPSRLSRLSRLPRPCLQDLRLRPRTPPLWNPPHPPSPSLDLLITNHPRRTRTLPPPRPSAPPQSRHEPQQQRNSASPRAPSPTSTPSSLSPRPPFSLSTISFPLHSHVLHKRIPRNPRQASPAHRPRRTGVQAPLRAQSPGPERAGARASVSDRLDRRWGREEEGERCGIRVQERVWGGV</sequence>
<accession>A0A4Y7TJX7</accession>
<reference evidence="2 3" key="1">
    <citation type="journal article" date="2019" name="Nat. Ecol. Evol.">
        <title>Megaphylogeny resolves global patterns of mushroom evolution.</title>
        <authorList>
            <person name="Varga T."/>
            <person name="Krizsan K."/>
            <person name="Foldi C."/>
            <person name="Dima B."/>
            <person name="Sanchez-Garcia M."/>
            <person name="Sanchez-Ramirez S."/>
            <person name="Szollosi G.J."/>
            <person name="Szarkandi J.G."/>
            <person name="Papp V."/>
            <person name="Albert L."/>
            <person name="Andreopoulos W."/>
            <person name="Angelini C."/>
            <person name="Antonin V."/>
            <person name="Barry K.W."/>
            <person name="Bougher N.L."/>
            <person name="Buchanan P."/>
            <person name="Buyck B."/>
            <person name="Bense V."/>
            <person name="Catcheside P."/>
            <person name="Chovatia M."/>
            <person name="Cooper J."/>
            <person name="Damon W."/>
            <person name="Desjardin D."/>
            <person name="Finy P."/>
            <person name="Geml J."/>
            <person name="Haridas S."/>
            <person name="Hughes K."/>
            <person name="Justo A."/>
            <person name="Karasinski D."/>
            <person name="Kautmanova I."/>
            <person name="Kiss B."/>
            <person name="Kocsube S."/>
            <person name="Kotiranta H."/>
            <person name="LaButti K.M."/>
            <person name="Lechner B.E."/>
            <person name="Liimatainen K."/>
            <person name="Lipzen A."/>
            <person name="Lukacs Z."/>
            <person name="Mihaltcheva S."/>
            <person name="Morgado L.N."/>
            <person name="Niskanen T."/>
            <person name="Noordeloos M.E."/>
            <person name="Ohm R.A."/>
            <person name="Ortiz-Santana B."/>
            <person name="Ovrebo C."/>
            <person name="Racz N."/>
            <person name="Riley R."/>
            <person name="Savchenko A."/>
            <person name="Shiryaev A."/>
            <person name="Soop K."/>
            <person name="Spirin V."/>
            <person name="Szebenyi C."/>
            <person name="Tomsovsky M."/>
            <person name="Tulloss R.E."/>
            <person name="Uehling J."/>
            <person name="Grigoriev I.V."/>
            <person name="Vagvolgyi C."/>
            <person name="Papp T."/>
            <person name="Martin F.M."/>
            <person name="Miettinen O."/>
            <person name="Hibbett D.S."/>
            <person name="Nagy L.G."/>
        </authorList>
    </citation>
    <scope>NUCLEOTIDE SEQUENCE [LARGE SCALE GENOMIC DNA]</scope>
    <source>
        <strain evidence="2 3">FP101781</strain>
    </source>
</reference>
<proteinExistence type="predicted"/>
<feature type="compositionally biased region" description="Basic residues" evidence="1">
    <location>
        <begin position="118"/>
        <end position="133"/>
    </location>
</feature>
<feature type="compositionally biased region" description="Low complexity" evidence="1">
    <location>
        <begin position="134"/>
        <end position="147"/>
    </location>
</feature>
<feature type="non-terminal residue" evidence="2">
    <location>
        <position position="1"/>
    </location>
</feature>
<dbReference type="AlphaFoldDB" id="A0A4Y7TJX7"/>
<gene>
    <name evidence="2" type="ORF">FA13DRAFT_1812188</name>
</gene>
<keyword evidence="3" id="KW-1185">Reference proteome</keyword>
<name>A0A4Y7TJX7_COPMI</name>
<dbReference type="EMBL" id="QPFP01000010">
    <property type="protein sequence ID" value="TEB34248.1"/>
    <property type="molecule type" value="Genomic_DNA"/>
</dbReference>
<protein>
    <submittedName>
        <fullName evidence="2">Uncharacterized protein</fullName>
    </submittedName>
</protein>
<feature type="compositionally biased region" description="Pro residues" evidence="1">
    <location>
        <begin position="83"/>
        <end position="93"/>
    </location>
</feature>